<dbReference type="GO" id="GO:0000160">
    <property type="term" value="P:phosphorelay signal transduction system"/>
    <property type="evidence" value="ECO:0007669"/>
    <property type="project" value="InterPro"/>
</dbReference>
<dbReference type="SUPFAM" id="SSF52172">
    <property type="entry name" value="CheY-like"/>
    <property type="match status" value="1"/>
</dbReference>
<evidence type="ECO:0000313" key="3">
    <source>
        <dbReference type="EMBL" id="QYM79346.1"/>
    </source>
</evidence>
<feature type="modified residue" description="4-aspartylphosphate" evidence="1">
    <location>
        <position position="65"/>
    </location>
</feature>
<dbReference type="AlphaFoldDB" id="A0A8F9XLL5"/>
<keyword evidence="4" id="KW-1185">Reference proteome</keyword>
<dbReference type="EMBL" id="CP080507">
    <property type="protein sequence ID" value="QYM79346.1"/>
    <property type="molecule type" value="Genomic_DNA"/>
</dbReference>
<dbReference type="Proteomes" id="UP000825051">
    <property type="component" value="Chromosome"/>
</dbReference>
<gene>
    <name evidence="3" type="ORF">K0B96_01640</name>
</gene>
<accession>A0A8F9XLL5</accession>
<dbReference type="Pfam" id="PF00072">
    <property type="entry name" value="Response_reg"/>
    <property type="match status" value="1"/>
</dbReference>
<dbReference type="PANTHER" id="PTHR44520">
    <property type="entry name" value="RESPONSE REGULATOR RCP1-RELATED"/>
    <property type="match status" value="1"/>
</dbReference>
<dbReference type="PROSITE" id="PS50110">
    <property type="entry name" value="RESPONSE_REGULATORY"/>
    <property type="match status" value="1"/>
</dbReference>
<dbReference type="InterPro" id="IPR052893">
    <property type="entry name" value="TCS_response_regulator"/>
</dbReference>
<feature type="domain" description="Response regulatory" evidence="2">
    <location>
        <begin position="4"/>
        <end position="132"/>
    </location>
</feature>
<evidence type="ECO:0000313" key="4">
    <source>
        <dbReference type="Proteomes" id="UP000825051"/>
    </source>
</evidence>
<dbReference type="KEGG" id="ole:K0B96_01640"/>
<dbReference type="Gene3D" id="3.40.50.2300">
    <property type="match status" value="1"/>
</dbReference>
<organism evidence="3 4">
    <name type="scientific">Horticoccus luteus</name>
    <dbReference type="NCBI Taxonomy" id="2862869"/>
    <lineage>
        <taxon>Bacteria</taxon>
        <taxon>Pseudomonadati</taxon>
        <taxon>Verrucomicrobiota</taxon>
        <taxon>Opitutia</taxon>
        <taxon>Opitutales</taxon>
        <taxon>Opitutaceae</taxon>
        <taxon>Horticoccus</taxon>
    </lineage>
</organism>
<evidence type="ECO:0000256" key="1">
    <source>
        <dbReference type="PROSITE-ProRule" id="PRU00169"/>
    </source>
</evidence>
<dbReference type="InterPro" id="IPR001789">
    <property type="entry name" value="Sig_transdc_resp-reg_receiver"/>
</dbReference>
<keyword evidence="1" id="KW-0597">Phosphoprotein</keyword>
<dbReference type="SMART" id="SM00448">
    <property type="entry name" value="REC"/>
    <property type="match status" value="1"/>
</dbReference>
<evidence type="ECO:0000259" key="2">
    <source>
        <dbReference type="PROSITE" id="PS50110"/>
    </source>
</evidence>
<dbReference type="RefSeq" id="WP_220163099.1">
    <property type="nucleotide sequence ID" value="NZ_CP080507.1"/>
</dbReference>
<sequence length="160" mass="17474">MPKAILLVEDNIDDVLFMKRALSKSGVPNRLFVVENGQKALDYLAGREPYADRSVYPLPRLVLLDLKLPEVPGFDVLRWIRSEPELAGLAVVVLTSSDHPSDIRQAYALGANSFLSKPGNADELGELVRSLADYWLKRNVVISAAAGAEVRSLKTSANAS</sequence>
<name>A0A8F9XLL5_9BACT</name>
<dbReference type="PANTHER" id="PTHR44520:SF1">
    <property type="entry name" value="TWO-COMPONENT SYSTEM REGULATORY PROTEIN"/>
    <property type="match status" value="1"/>
</dbReference>
<proteinExistence type="predicted"/>
<dbReference type="CDD" id="cd17557">
    <property type="entry name" value="REC_Rcp-like"/>
    <property type="match status" value="1"/>
</dbReference>
<protein>
    <submittedName>
        <fullName evidence="3">Response regulator</fullName>
    </submittedName>
</protein>
<dbReference type="InterPro" id="IPR011006">
    <property type="entry name" value="CheY-like_superfamily"/>
</dbReference>
<reference evidence="3" key="1">
    <citation type="submission" date="2021-08" db="EMBL/GenBank/DDBJ databases">
        <title>Genome of a novel bacterium of the phylum Verrucomicrobia, Oleiharenicola sp. KSB-15.</title>
        <authorList>
            <person name="Chung J.-H."/>
            <person name="Ahn J.-H."/>
            <person name="Yoon Y."/>
            <person name="Kim D.-Y."/>
            <person name="An S.-H."/>
            <person name="Park I."/>
            <person name="Yeon J."/>
        </authorList>
    </citation>
    <scope>NUCLEOTIDE SEQUENCE</scope>
    <source>
        <strain evidence="3">KSB-15</strain>
    </source>
</reference>